<protein>
    <submittedName>
        <fullName evidence="3">Uncharacterized protein</fullName>
    </submittedName>
</protein>
<name>A0A5E4PG70_9COXI</name>
<keyword evidence="2" id="KW-1133">Transmembrane helix</keyword>
<proteinExistence type="predicted"/>
<keyword evidence="4" id="KW-1185">Reference proteome</keyword>
<evidence type="ECO:0000313" key="4">
    <source>
        <dbReference type="Proteomes" id="UP000324194"/>
    </source>
</evidence>
<feature type="transmembrane region" description="Helical" evidence="2">
    <location>
        <begin position="45"/>
        <end position="67"/>
    </location>
</feature>
<keyword evidence="2" id="KW-0812">Transmembrane</keyword>
<evidence type="ECO:0000256" key="2">
    <source>
        <dbReference type="SAM" id="Phobius"/>
    </source>
</evidence>
<organism evidence="3 4">
    <name type="scientific">Aquicella siphonis</name>
    <dbReference type="NCBI Taxonomy" id="254247"/>
    <lineage>
        <taxon>Bacteria</taxon>
        <taxon>Pseudomonadati</taxon>
        <taxon>Pseudomonadota</taxon>
        <taxon>Gammaproteobacteria</taxon>
        <taxon>Legionellales</taxon>
        <taxon>Coxiellaceae</taxon>
        <taxon>Aquicella</taxon>
    </lineage>
</organism>
<dbReference type="RefSeq" id="WP_148338668.1">
    <property type="nucleotide sequence ID" value="NZ_LR699119.1"/>
</dbReference>
<feature type="region of interest" description="Disordered" evidence="1">
    <location>
        <begin position="83"/>
        <end position="117"/>
    </location>
</feature>
<keyword evidence="2" id="KW-0472">Membrane</keyword>
<evidence type="ECO:0000256" key="1">
    <source>
        <dbReference type="SAM" id="MobiDB-lite"/>
    </source>
</evidence>
<reference evidence="3 4" key="1">
    <citation type="submission" date="2019-08" db="EMBL/GenBank/DDBJ databases">
        <authorList>
            <person name="Guy L."/>
        </authorList>
    </citation>
    <scope>NUCLEOTIDE SEQUENCE [LARGE SCALE GENOMIC DNA]</scope>
    <source>
        <strain evidence="3 4">SGT-108</strain>
    </source>
</reference>
<gene>
    <name evidence="3" type="ORF">AQUSIP_06830</name>
</gene>
<accession>A0A5E4PG70</accession>
<dbReference type="AlphaFoldDB" id="A0A5E4PG70"/>
<dbReference type="EMBL" id="LR699119">
    <property type="protein sequence ID" value="VVC75393.1"/>
    <property type="molecule type" value="Genomic_DNA"/>
</dbReference>
<dbReference type="OrthoDB" id="5638825at2"/>
<dbReference type="Proteomes" id="UP000324194">
    <property type="component" value="Chromosome 1"/>
</dbReference>
<dbReference type="KEGG" id="asip:AQUSIP_06830"/>
<sequence length="379" mass="42518">MFLRTSNTNTHANTQVKRHCTGSDMSFSFLFGAAASAFVRSQEGGLLFSLAVGAMVCITSFGVSFLYSRKSSIESIKSANNKLKSNESTPDFSDKSPKRKNQLPAIKDKHMSDTDPDQINDEDQFYLGFCIKRGFAEWLEGGLIEKSPLKHSSVVLVPMRIMYELNRLSVHEHDTYLTQERGIIVFGRQSTIFRKSSTLGFWGASHSERVRTQIDNEGKYSFFPGAPFEPMMSEVLFSGKEIKAVIKQVDSIICNGKGQLCDMINSNCYSASVCILAVAIEKLHDRYHNHLHQLNGRYDIDMHPAASKKMHFLIKDLCLLMLDVISHNYGQGVLNNQAVVAQVNKALEIASEFDCDQSAKLIRQNLTEQRSSLTIRSSF</sequence>
<evidence type="ECO:0000313" key="3">
    <source>
        <dbReference type="EMBL" id="VVC75393.1"/>
    </source>
</evidence>